<dbReference type="RefSeq" id="WP_269883700.1">
    <property type="nucleotide sequence ID" value="NZ_JAQAGZ010000016.1"/>
</dbReference>
<protein>
    <submittedName>
        <fullName evidence="2">Uncharacterized protein</fullName>
    </submittedName>
</protein>
<dbReference type="EMBL" id="JAQAGZ010000016">
    <property type="protein sequence ID" value="MCZ8515167.1"/>
    <property type="molecule type" value="Genomic_DNA"/>
</dbReference>
<keyword evidence="1" id="KW-1133">Transmembrane helix</keyword>
<keyword evidence="1" id="KW-0812">Transmembrane</keyword>
<evidence type="ECO:0000313" key="3">
    <source>
        <dbReference type="Proteomes" id="UP001527882"/>
    </source>
</evidence>
<organism evidence="2 3">
    <name type="scientific">Paenibacillus gyeongsangnamensis</name>
    <dbReference type="NCBI Taxonomy" id="3388067"/>
    <lineage>
        <taxon>Bacteria</taxon>
        <taxon>Bacillati</taxon>
        <taxon>Bacillota</taxon>
        <taxon>Bacilli</taxon>
        <taxon>Bacillales</taxon>
        <taxon>Paenibacillaceae</taxon>
        <taxon>Paenibacillus</taxon>
    </lineage>
</organism>
<comment type="caution">
    <text evidence="2">The sequence shown here is derived from an EMBL/GenBank/DDBJ whole genome shotgun (WGS) entry which is preliminary data.</text>
</comment>
<proteinExistence type="predicted"/>
<keyword evidence="3" id="KW-1185">Reference proteome</keyword>
<sequence length="67" mass="7447">MMWTGSSAGKRIRRLAWRFTWVREGSVDIAVPILLINQIYGIFAPSFWIVSGSSIGGSKDSKRSDVS</sequence>
<evidence type="ECO:0000256" key="1">
    <source>
        <dbReference type="SAM" id="Phobius"/>
    </source>
</evidence>
<keyword evidence="1" id="KW-0472">Membrane</keyword>
<reference evidence="2 3" key="1">
    <citation type="submission" date="2022-12" db="EMBL/GenBank/DDBJ databases">
        <title>Draft genome sequence of Paenibacillus sp. dW9.</title>
        <authorList>
            <person name="Choi E.-W."/>
            <person name="Kim D.-U."/>
        </authorList>
    </citation>
    <scope>NUCLEOTIDE SEQUENCE [LARGE SCALE GENOMIC DNA]</scope>
    <source>
        <strain evidence="3">dW9</strain>
    </source>
</reference>
<evidence type="ECO:0000313" key="2">
    <source>
        <dbReference type="EMBL" id="MCZ8515167.1"/>
    </source>
</evidence>
<dbReference type="Proteomes" id="UP001527882">
    <property type="component" value="Unassembled WGS sequence"/>
</dbReference>
<gene>
    <name evidence="2" type="ORF">O9H85_22645</name>
</gene>
<feature type="transmembrane region" description="Helical" evidence="1">
    <location>
        <begin position="29"/>
        <end position="50"/>
    </location>
</feature>
<accession>A0ABT4QEE4</accession>
<name>A0ABT4QEE4_9BACL</name>